<reference evidence="3 4" key="1">
    <citation type="submission" date="2015-04" db="EMBL/GenBank/DDBJ databases">
        <title>Lasius niger genome sequencing.</title>
        <authorList>
            <person name="Konorov E.A."/>
            <person name="Nikitin M.A."/>
            <person name="Kirill M.V."/>
            <person name="Chang P."/>
        </authorList>
    </citation>
    <scope>NUCLEOTIDE SEQUENCE [LARGE SCALE GENOMIC DNA]</scope>
    <source>
        <tissue evidence="3">Whole</tissue>
    </source>
</reference>
<sequence>MDQGPETVELKLVDEKGINYYLKVSPEDAARANDDITFATELLNMHLAQETECESSASILAEDENDIFKWSHEATLLLIEEYRLQEKHFTSGKMTHKKIWSNIATVLSAKGYHVTGPQCLSKYNGMKRTYKSIRDHNAKSGNNPRSWPYMDVMESLLGERPYMSPLAIASSSVTCSDSETNNLSSANNCISLNSNPRKRKIQGSETNNLSSASSHADLNSKPRKRKIEENALKISESIIESRMLAEKNREQRHKEKMEFKKDMLGFMQKLLDKL</sequence>
<comment type="caution">
    <text evidence="3">The sequence shown here is derived from an EMBL/GenBank/DDBJ whole genome shotgun (WGS) entry which is preliminary data.</text>
</comment>
<feature type="compositionally biased region" description="Polar residues" evidence="1">
    <location>
        <begin position="203"/>
        <end position="217"/>
    </location>
</feature>
<protein>
    <recommendedName>
        <fullName evidence="2">Myb/SANT-like DNA-binding domain-containing protein</fullName>
    </recommendedName>
</protein>
<accession>A0A0J7JY84</accession>
<evidence type="ECO:0000313" key="4">
    <source>
        <dbReference type="Proteomes" id="UP000036403"/>
    </source>
</evidence>
<evidence type="ECO:0000259" key="2">
    <source>
        <dbReference type="Pfam" id="PF13837"/>
    </source>
</evidence>
<name>A0A0J7JY84_LASNI</name>
<evidence type="ECO:0000313" key="3">
    <source>
        <dbReference type="EMBL" id="KMQ82999.1"/>
    </source>
</evidence>
<dbReference type="PaxDb" id="67767-A0A0J7JY84"/>
<proteinExistence type="predicted"/>
<evidence type="ECO:0000256" key="1">
    <source>
        <dbReference type="SAM" id="MobiDB-lite"/>
    </source>
</evidence>
<dbReference type="Proteomes" id="UP000036403">
    <property type="component" value="Unassembled WGS sequence"/>
</dbReference>
<gene>
    <name evidence="3" type="ORF">RF55_21223</name>
</gene>
<feature type="domain" description="Myb/SANT-like DNA-binding" evidence="2">
    <location>
        <begin position="69"/>
        <end position="156"/>
    </location>
</feature>
<dbReference type="Gene3D" id="1.10.10.60">
    <property type="entry name" value="Homeodomain-like"/>
    <property type="match status" value="1"/>
</dbReference>
<dbReference type="InterPro" id="IPR044822">
    <property type="entry name" value="Myb_DNA-bind_4"/>
</dbReference>
<dbReference type="AlphaFoldDB" id="A0A0J7JY84"/>
<keyword evidence="4" id="KW-1185">Reference proteome</keyword>
<feature type="region of interest" description="Disordered" evidence="1">
    <location>
        <begin position="194"/>
        <end position="227"/>
    </location>
</feature>
<dbReference type="EMBL" id="LBMM01021859">
    <property type="protein sequence ID" value="KMQ82999.1"/>
    <property type="molecule type" value="Genomic_DNA"/>
</dbReference>
<organism evidence="3 4">
    <name type="scientific">Lasius niger</name>
    <name type="common">Black garden ant</name>
    <dbReference type="NCBI Taxonomy" id="67767"/>
    <lineage>
        <taxon>Eukaryota</taxon>
        <taxon>Metazoa</taxon>
        <taxon>Ecdysozoa</taxon>
        <taxon>Arthropoda</taxon>
        <taxon>Hexapoda</taxon>
        <taxon>Insecta</taxon>
        <taxon>Pterygota</taxon>
        <taxon>Neoptera</taxon>
        <taxon>Endopterygota</taxon>
        <taxon>Hymenoptera</taxon>
        <taxon>Apocrita</taxon>
        <taxon>Aculeata</taxon>
        <taxon>Formicoidea</taxon>
        <taxon>Formicidae</taxon>
        <taxon>Formicinae</taxon>
        <taxon>Lasius</taxon>
        <taxon>Lasius</taxon>
    </lineage>
</organism>
<dbReference type="Pfam" id="PF13837">
    <property type="entry name" value="Myb_DNA-bind_4"/>
    <property type="match status" value="1"/>
</dbReference>
<dbReference type="PANTHER" id="PTHR47595:SF1">
    <property type="entry name" value="MYB_SANT-LIKE DNA-BINDING DOMAIN-CONTAINING PROTEIN"/>
    <property type="match status" value="1"/>
</dbReference>
<dbReference type="PANTHER" id="PTHR47595">
    <property type="entry name" value="HEAT SHOCK 70 KDA PROTEIN 14"/>
    <property type="match status" value="1"/>
</dbReference>
<dbReference type="OrthoDB" id="6092753at2759"/>